<evidence type="ECO:0000259" key="2">
    <source>
        <dbReference type="Pfam" id="PF00248"/>
    </source>
</evidence>
<gene>
    <name evidence="3" type="ORF">G6O67_008681</name>
</gene>
<dbReference type="Proteomes" id="UP000557566">
    <property type="component" value="Unassembled WGS sequence"/>
</dbReference>
<dbReference type="PANTHER" id="PTHR43625:SF78">
    <property type="entry name" value="PYRIDOXAL REDUCTASE-RELATED"/>
    <property type="match status" value="1"/>
</dbReference>
<evidence type="ECO:0000313" key="3">
    <source>
        <dbReference type="EMBL" id="KAF4504067.1"/>
    </source>
</evidence>
<comment type="caution">
    <text evidence="3">The sequence shown here is derived from an EMBL/GenBank/DDBJ whole genome shotgun (WGS) entry which is preliminary data.</text>
</comment>
<keyword evidence="1" id="KW-0560">Oxidoreductase</keyword>
<dbReference type="Pfam" id="PF00248">
    <property type="entry name" value="Aldo_ket_red"/>
    <property type="match status" value="1"/>
</dbReference>
<keyword evidence="4" id="KW-1185">Reference proteome</keyword>
<accession>A0A8H4PFI4</accession>
<dbReference type="OrthoDB" id="37537at2759"/>
<dbReference type="SUPFAM" id="SSF51430">
    <property type="entry name" value="NAD(P)-linked oxidoreductase"/>
    <property type="match status" value="1"/>
</dbReference>
<dbReference type="CDD" id="cd19077">
    <property type="entry name" value="AKR_AKR8A1-2"/>
    <property type="match status" value="1"/>
</dbReference>
<sequence>MTTIVGKKVGPIGFGLMGLTISGELSDEACFAAIKAALDAGCNYLNGGEFYGPPERNSLTLLRSYFEKYPEDADRAVVNIKGALGPDFRPNGKRGGVTASIENVLRTLGPAKRIDQFEVARRDVKCDYEKETLATVDGYVASGKIGGLACTEINADTIRSVAKSFKLTAVELELSLFSTEPLTNGILEACGELNIPVLAYSPLGKGFLGGQLKSMDDIPQGDMKRMMPRFQGENFAKNLELVSRVEALAKSKGCTPGQVAIGWLLSLSKRPGMPTIIPIPGSSKPERIRENATVVELTAQDLGEIDRILAGFVPAGDRYPASQMEYVV</sequence>
<dbReference type="GO" id="GO:0005737">
    <property type="term" value="C:cytoplasm"/>
    <property type="evidence" value="ECO:0007669"/>
    <property type="project" value="TreeGrafter"/>
</dbReference>
<name>A0A8H4PFI4_9HYPO</name>
<evidence type="ECO:0000313" key="4">
    <source>
        <dbReference type="Proteomes" id="UP000557566"/>
    </source>
</evidence>
<dbReference type="PANTHER" id="PTHR43625">
    <property type="entry name" value="AFLATOXIN B1 ALDEHYDE REDUCTASE"/>
    <property type="match status" value="1"/>
</dbReference>
<dbReference type="InterPro" id="IPR023210">
    <property type="entry name" value="NADP_OxRdtase_dom"/>
</dbReference>
<dbReference type="InterPro" id="IPR036812">
    <property type="entry name" value="NAD(P)_OxRdtase_dom_sf"/>
</dbReference>
<dbReference type="EMBL" id="JAAVMX010000012">
    <property type="protein sequence ID" value="KAF4504067.1"/>
    <property type="molecule type" value="Genomic_DNA"/>
</dbReference>
<feature type="domain" description="NADP-dependent oxidoreductase" evidence="2">
    <location>
        <begin position="11"/>
        <end position="309"/>
    </location>
</feature>
<dbReference type="GO" id="GO:0016491">
    <property type="term" value="F:oxidoreductase activity"/>
    <property type="evidence" value="ECO:0007669"/>
    <property type="project" value="UniProtKB-KW"/>
</dbReference>
<protein>
    <recommendedName>
        <fullName evidence="2">NADP-dependent oxidoreductase domain-containing protein</fullName>
    </recommendedName>
</protein>
<dbReference type="AlphaFoldDB" id="A0A8H4PFI4"/>
<proteinExistence type="predicted"/>
<dbReference type="Gene3D" id="3.20.20.100">
    <property type="entry name" value="NADP-dependent oxidoreductase domain"/>
    <property type="match status" value="1"/>
</dbReference>
<reference evidence="3 4" key="1">
    <citation type="journal article" date="2020" name="Genome Biol. Evol.">
        <title>A new high-quality draft genome assembly of the Chinese cordyceps Ophiocordyceps sinensis.</title>
        <authorList>
            <person name="Shu R."/>
            <person name="Zhang J."/>
            <person name="Meng Q."/>
            <person name="Zhang H."/>
            <person name="Zhou G."/>
            <person name="Li M."/>
            <person name="Wu P."/>
            <person name="Zhao Y."/>
            <person name="Chen C."/>
            <person name="Qin Q."/>
        </authorList>
    </citation>
    <scope>NUCLEOTIDE SEQUENCE [LARGE SCALE GENOMIC DNA]</scope>
    <source>
        <strain evidence="3 4">IOZ07</strain>
    </source>
</reference>
<organism evidence="3 4">
    <name type="scientific">Ophiocordyceps sinensis</name>
    <dbReference type="NCBI Taxonomy" id="72228"/>
    <lineage>
        <taxon>Eukaryota</taxon>
        <taxon>Fungi</taxon>
        <taxon>Dikarya</taxon>
        <taxon>Ascomycota</taxon>
        <taxon>Pezizomycotina</taxon>
        <taxon>Sordariomycetes</taxon>
        <taxon>Hypocreomycetidae</taxon>
        <taxon>Hypocreales</taxon>
        <taxon>Ophiocordycipitaceae</taxon>
        <taxon>Ophiocordyceps</taxon>
    </lineage>
</organism>
<evidence type="ECO:0000256" key="1">
    <source>
        <dbReference type="ARBA" id="ARBA00023002"/>
    </source>
</evidence>
<dbReference type="InterPro" id="IPR050791">
    <property type="entry name" value="Aldo-Keto_reductase"/>
</dbReference>